<keyword evidence="3" id="KW-1185">Reference proteome</keyword>
<dbReference type="EMBL" id="JBBKXZ010000001">
    <property type="protein sequence ID" value="MFD3393012.1"/>
    <property type="molecule type" value="Genomic_DNA"/>
</dbReference>
<organism evidence="2 3">
    <name type="scientific">Aquirufa avitistagni</name>
    <dbReference type="NCBI Taxonomy" id="3104728"/>
    <lineage>
        <taxon>Bacteria</taxon>
        <taxon>Pseudomonadati</taxon>
        <taxon>Bacteroidota</taxon>
        <taxon>Cytophagia</taxon>
        <taxon>Cytophagales</taxon>
        <taxon>Flectobacillaceae</taxon>
        <taxon>Aquirufa</taxon>
    </lineage>
</organism>
<evidence type="ECO:0000313" key="3">
    <source>
        <dbReference type="Proteomes" id="UP001598138"/>
    </source>
</evidence>
<evidence type="ECO:0000313" key="2">
    <source>
        <dbReference type="EMBL" id="MFD3393012.1"/>
    </source>
</evidence>
<sequence>MKMNTLFSILFFLGSCFLLQAQGYEEDVNRLSTRERIYFGGGLTGLSIGSIGSGSTSFSIGLGPQLGYLLTNSSVVGLGANYQYNSFGSSSISLLGGSVFAKQYLPVFNERIGELYLHFQIDKYSAISNVSFGQKYSTPILLGIGRGSRIGPNISILYDLNYSVGDLSPHGRALVVQLGGLFF</sequence>
<evidence type="ECO:0000256" key="1">
    <source>
        <dbReference type="SAM" id="SignalP"/>
    </source>
</evidence>
<feature type="chain" id="PRO_5046913117" description="Outer membrane protein beta-barrel domain-containing protein" evidence="1">
    <location>
        <begin position="22"/>
        <end position="183"/>
    </location>
</feature>
<dbReference type="Proteomes" id="UP001598138">
    <property type="component" value="Unassembled WGS sequence"/>
</dbReference>
<dbReference type="RefSeq" id="WP_377981644.1">
    <property type="nucleotide sequence ID" value="NZ_JBBKXZ010000001.1"/>
</dbReference>
<accession>A0ABW6D7W1</accession>
<reference evidence="2 3" key="1">
    <citation type="submission" date="2024-03" db="EMBL/GenBank/DDBJ databases">
        <title>Aquirufa genome sequencing.</title>
        <authorList>
            <person name="Pitt A."/>
            <person name="Hahn M.W."/>
        </authorList>
    </citation>
    <scope>NUCLEOTIDE SEQUENCE [LARGE SCALE GENOMIC DNA]</scope>
    <source>
        <strain evidence="2 3">OSTEICH-129V</strain>
    </source>
</reference>
<dbReference type="PROSITE" id="PS51257">
    <property type="entry name" value="PROKAR_LIPOPROTEIN"/>
    <property type="match status" value="1"/>
</dbReference>
<feature type="signal peptide" evidence="1">
    <location>
        <begin position="1"/>
        <end position="21"/>
    </location>
</feature>
<comment type="caution">
    <text evidence="2">The sequence shown here is derived from an EMBL/GenBank/DDBJ whole genome shotgun (WGS) entry which is preliminary data.</text>
</comment>
<proteinExistence type="predicted"/>
<keyword evidence="1" id="KW-0732">Signal</keyword>
<name>A0ABW6D7W1_9BACT</name>
<gene>
    <name evidence="2" type="ORF">U0R10_00115</name>
</gene>
<evidence type="ECO:0008006" key="4">
    <source>
        <dbReference type="Google" id="ProtNLM"/>
    </source>
</evidence>
<protein>
    <recommendedName>
        <fullName evidence="4">Outer membrane protein beta-barrel domain-containing protein</fullName>
    </recommendedName>
</protein>